<dbReference type="AlphaFoldDB" id="A0A6B2M1B0"/>
<evidence type="ECO:0000256" key="3">
    <source>
        <dbReference type="ARBA" id="ARBA00023295"/>
    </source>
</evidence>
<organism evidence="7 8">
    <name type="scientific">Oceanipulchritudo coccoides</name>
    <dbReference type="NCBI Taxonomy" id="2706888"/>
    <lineage>
        <taxon>Bacteria</taxon>
        <taxon>Pseudomonadati</taxon>
        <taxon>Verrucomicrobiota</taxon>
        <taxon>Opitutia</taxon>
        <taxon>Puniceicoccales</taxon>
        <taxon>Oceanipulchritudinaceae</taxon>
        <taxon>Oceanipulchritudo</taxon>
    </lineage>
</organism>
<dbReference type="InterPro" id="IPR017853">
    <property type="entry name" value="GH"/>
</dbReference>
<comment type="caution">
    <text evidence="7">The sequence shown here is derived from an EMBL/GenBank/DDBJ whole genome shotgun (WGS) entry which is preliminary data.</text>
</comment>
<dbReference type="Gene3D" id="2.60.120.560">
    <property type="entry name" value="Exo-inulinase, domain 1"/>
    <property type="match status" value="1"/>
</dbReference>
<dbReference type="Pfam" id="PF00703">
    <property type="entry name" value="Glyco_hydro_2"/>
    <property type="match status" value="1"/>
</dbReference>
<dbReference type="InterPro" id="IPR008979">
    <property type="entry name" value="Galactose-bd-like_sf"/>
</dbReference>
<keyword evidence="8" id="KW-1185">Reference proteome</keyword>
<evidence type="ECO:0000259" key="6">
    <source>
        <dbReference type="Pfam" id="PF22666"/>
    </source>
</evidence>
<dbReference type="EMBL" id="JAAGNX010000001">
    <property type="protein sequence ID" value="NDV61565.1"/>
    <property type="molecule type" value="Genomic_DNA"/>
</dbReference>
<dbReference type="InterPro" id="IPR006103">
    <property type="entry name" value="Glyco_hydro_2_cat"/>
</dbReference>
<keyword evidence="3" id="KW-0326">Glycosidase</keyword>
<evidence type="ECO:0000256" key="2">
    <source>
        <dbReference type="ARBA" id="ARBA00022801"/>
    </source>
</evidence>
<evidence type="ECO:0000313" key="8">
    <source>
        <dbReference type="Proteomes" id="UP000478417"/>
    </source>
</evidence>
<dbReference type="SUPFAM" id="SSF51445">
    <property type="entry name" value="(Trans)glycosidases"/>
    <property type="match status" value="1"/>
</dbReference>
<comment type="similarity">
    <text evidence="1">Belongs to the glycosyl hydrolase 2 family.</text>
</comment>
<dbReference type="SUPFAM" id="SSF49303">
    <property type="entry name" value="beta-Galactosidase/glucuronidase domain"/>
    <property type="match status" value="1"/>
</dbReference>
<proteinExistence type="inferred from homology"/>
<feature type="domain" description="Glycoside hydrolase family 2 catalytic" evidence="5">
    <location>
        <begin position="588"/>
        <end position="748"/>
    </location>
</feature>
<reference evidence="7 8" key="1">
    <citation type="submission" date="2020-02" db="EMBL/GenBank/DDBJ databases">
        <title>Albibacoteraceae fam. nov., the first described family within the subdivision 4 Verrucomicrobia.</title>
        <authorList>
            <person name="Xi F."/>
        </authorList>
    </citation>
    <scope>NUCLEOTIDE SEQUENCE [LARGE SCALE GENOMIC DNA]</scope>
    <source>
        <strain evidence="7 8">CK1056</strain>
    </source>
</reference>
<dbReference type="PANTHER" id="PTHR42732">
    <property type="entry name" value="BETA-GALACTOSIDASE"/>
    <property type="match status" value="1"/>
</dbReference>
<accession>A0A6B2M1B0</accession>
<dbReference type="Pfam" id="PF22666">
    <property type="entry name" value="Glyco_hydro_2_N2"/>
    <property type="match status" value="1"/>
</dbReference>
<dbReference type="Proteomes" id="UP000478417">
    <property type="component" value="Unassembled WGS sequence"/>
</dbReference>
<feature type="domain" description="Beta-mannosidase-like galactose-binding" evidence="6">
    <location>
        <begin position="330"/>
        <end position="409"/>
    </location>
</feature>
<dbReference type="GO" id="GO:0005975">
    <property type="term" value="P:carbohydrate metabolic process"/>
    <property type="evidence" value="ECO:0007669"/>
    <property type="project" value="InterPro"/>
</dbReference>
<dbReference type="PANTHER" id="PTHR42732:SF1">
    <property type="entry name" value="BETA-MANNOSIDASE"/>
    <property type="match status" value="1"/>
</dbReference>
<dbReference type="InterPro" id="IPR006102">
    <property type="entry name" value="Ig-like_GH2"/>
</dbReference>
<dbReference type="Gene3D" id="2.60.120.260">
    <property type="entry name" value="Galactose-binding domain-like"/>
    <property type="match status" value="1"/>
</dbReference>
<protein>
    <submittedName>
        <fullName evidence="7">Uncharacterized protein</fullName>
    </submittedName>
</protein>
<dbReference type="SUPFAM" id="SSF49785">
    <property type="entry name" value="Galactose-binding domain-like"/>
    <property type="match status" value="1"/>
</dbReference>
<gene>
    <name evidence="7" type="ORF">G0Q06_03800</name>
</gene>
<dbReference type="InterPro" id="IPR036156">
    <property type="entry name" value="Beta-gal/glucu_dom_sf"/>
</dbReference>
<dbReference type="Gene3D" id="3.20.20.80">
    <property type="entry name" value="Glycosidases"/>
    <property type="match status" value="1"/>
</dbReference>
<evidence type="ECO:0000313" key="7">
    <source>
        <dbReference type="EMBL" id="NDV61565.1"/>
    </source>
</evidence>
<keyword evidence="2" id="KW-0378">Hydrolase</keyword>
<evidence type="ECO:0000259" key="5">
    <source>
        <dbReference type="Pfam" id="PF02836"/>
    </source>
</evidence>
<dbReference type="InterPro" id="IPR051913">
    <property type="entry name" value="GH2_Domain-Containing"/>
</dbReference>
<dbReference type="InterPro" id="IPR013783">
    <property type="entry name" value="Ig-like_fold"/>
</dbReference>
<dbReference type="RefSeq" id="WP_163962618.1">
    <property type="nucleotide sequence ID" value="NZ_JAAGNX010000001.1"/>
</dbReference>
<feature type="domain" description="Glycoside hydrolase family 2 immunoglobulin-like beta-sandwich" evidence="4">
    <location>
        <begin position="481"/>
        <end position="586"/>
    </location>
</feature>
<dbReference type="Gene3D" id="2.60.40.10">
    <property type="entry name" value="Immunoglobulins"/>
    <property type="match status" value="1"/>
</dbReference>
<name>A0A6B2M1B0_9BACT</name>
<dbReference type="GO" id="GO:0004553">
    <property type="term" value="F:hydrolase activity, hydrolyzing O-glycosyl compounds"/>
    <property type="evidence" value="ECO:0007669"/>
    <property type="project" value="InterPro"/>
</dbReference>
<sequence length="1233" mass="140803">MKKYFYPIILVTLLVIGTLSFATETIDPSGSSLLFEDSFEVDRLSGGTWSTFNNGEFVVQDGVLRVTDGWAVAGGSDLSDYMMKFRARSPEDARQVQIWAGFRHHNRDFRYVVALRGGANNHLYLARYGAEGYDKILDLTPLDFSPAPGTWYDITVAVMRNRIAVYLNGEDQPRILVHDNEAPISAGGISLGGSYLPTEFDQVTVSKIDKSFFDGVEKHTPVELVAEQRETKRKMQRAEYRPFYVPLLYNPRNEFLLNGNWLFIPDYESEGMDVFAKDYDDRKAHVIDVPNFWVPFAAWLEGETMSRGLNKGQNDKLHRIEEARCKKYTFDSLKTQSAWYRHYIDFPEDIHSKEVVIDFQGIALVSTVYFNGEKIHDHIGMYSPQKINVTDLVKPGRNVIVVQCWKKWEDDLSGNISPMIDQNYTDAWNIIDGEDEVEKLDPGKSHKAKKLLHQHIPHGFYNNSPAGIWRDVKLVITEKIKIDDFYFKPSLEGAEIDLTYTNHGEKAEVVTLHYEINNKTSGERLCGGIVEKTVLDAGEKRTTTFQTPTVAPELWAPGAPNLYRISFQLTRNNDVIDEMTGQVGFRTIEVEGAEVRLNGKPFWIRGANHTPGHMKPYDEPLARKFMKLALEHNVVATRTHCSPYSDIWLDAADEIGVLISFEGPFPWLMLRDMPSDEAIEIWKREMGELVKANRNRPAVFLWTMNNEMKFYVKKGPDNEVLEKGIALSEGIKLVRKLDPTRPVIADSSYYRKHVMRSGRYERIIQKYDLDDGDLDDPHAYFGWYNRSFFHFQKGEFAREFHTPGRALMGQEVSTGYPRADDALPSRFYLFDHQTPQTTVGKDAYEESNPEFFIERHSMLTKGLVEMFRRVEHTRSNGLMVFAFHTWFYNNHEVNRISPTQTAMRLKLAYEPILASAELLGRHLYAGDTLTSDITLLNGDESFRKLHKPVLLCQLVSDGRILTEKELPFSDLPYYQSEKKTLTLLIPEELGADRLHAMLVLRVLEDGHQVSKNEYDLTLATRQWAQSPELKATGPYYSIEGDTLAQRLGTHVGLSVQRVPTVESLVGRKGILLVAQADKIFDYDKIKTFAEAGGYAILLNNREKVIGLAPELVQAYTPFRQEIVTMNRKESPVFSGLQPLDLAWFSDNRNVPFAATGRFSLDRFHANVTALAETLEWHGYLQTPLDYREIGGVPLFELKCGDGKLLVSELRTDAIDHDPINARVIANILKYNFE</sequence>
<evidence type="ECO:0000259" key="4">
    <source>
        <dbReference type="Pfam" id="PF00703"/>
    </source>
</evidence>
<dbReference type="InterPro" id="IPR054593">
    <property type="entry name" value="Beta-mannosidase-like_N2"/>
</dbReference>
<evidence type="ECO:0000256" key="1">
    <source>
        <dbReference type="ARBA" id="ARBA00007401"/>
    </source>
</evidence>
<dbReference type="Pfam" id="PF02836">
    <property type="entry name" value="Glyco_hydro_2_C"/>
    <property type="match status" value="1"/>
</dbReference>